<reference evidence="1" key="2">
    <citation type="journal article" date="2018" name="Nat. Commun.">
        <title>Tailed giant Tupanvirus possesses the most complete translational apparatus of the known virosphere.</title>
        <authorList>
            <person name="Abrahao J."/>
            <person name="Silva L."/>
            <person name="Silva L.S."/>
            <person name="Khalil J.Y.B."/>
            <person name="Rodrigues R."/>
            <person name="Arantes T."/>
            <person name="Assis F."/>
            <person name="Boratto P."/>
            <person name="Andrade M."/>
            <person name="Kroon E.G."/>
            <person name="Ribeiro B."/>
            <person name="Bergier I."/>
            <person name="Seligmann H."/>
            <person name="Ghigo E."/>
            <person name="Colson P."/>
            <person name="Levasseur A."/>
            <person name="Kroemer G."/>
            <person name="Raoult D."/>
            <person name="La Scola B."/>
        </authorList>
    </citation>
    <scope>NUCLEOTIDE SEQUENCE [LARGE SCALE GENOMIC DNA]</scope>
    <source>
        <strain evidence="1">Deep ocean</strain>
    </source>
</reference>
<reference evidence="1" key="1">
    <citation type="submission" date="2017-06" db="EMBL/GenBank/DDBJ databases">
        <authorList>
            <person name="Assis F.L."/>
            <person name="Abrahao J.S."/>
            <person name="Silva L."/>
            <person name="Khalil J.B."/>
            <person name="Rodrigues R."/>
            <person name="Silva L.S."/>
            <person name="Boratto P."/>
            <person name="Andrade M."/>
            <person name="Kroon E.G."/>
            <person name="Ribeiro B."/>
            <person name="Bergier I."/>
            <person name="Seligmann H."/>
            <person name="Ghigo E."/>
            <person name="Colson P."/>
            <person name="Levasseur A."/>
            <person name="Raoult D."/>
            <person name="Scola B.L."/>
        </authorList>
    </citation>
    <scope>NUCLEOTIDE SEQUENCE</scope>
    <source>
        <strain evidence="1">Deep ocean</strain>
    </source>
</reference>
<dbReference type="EMBL" id="MF405918">
    <property type="protein sequence ID" value="QKU34144.1"/>
    <property type="molecule type" value="Genomic_DNA"/>
</dbReference>
<accession>A0A6N1NFM9</accession>
<sequence>MGILNSTLKTQNITQNNLFELYQDKIIYRSKNKNIPFVVLYFENDIAPECHLVLSKIKNNGGSCKVSYDQSKIMVIHDNETNITYPSKSTSPSTFGWVKVN</sequence>
<dbReference type="GeneID" id="80517454"/>
<organism evidence="1">
    <name type="scientific">Tupanvirus deep ocean</name>
    <dbReference type="NCBI Taxonomy" id="2126984"/>
    <lineage>
        <taxon>Viruses</taxon>
        <taxon>Varidnaviria</taxon>
        <taxon>Bamfordvirae</taxon>
        <taxon>Nucleocytoviricota</taxon>
        <taxon>Megaviricetes</taxon>
        <taxon>Imitervirales</taxon>
        <taxon>Mimiviridae</taxon>
        <taxon>Megamimivirinae</taxon>
        <taxon>Tupanvirus</taxon>
        <taxon>Tupanvirus altamarinense</taxon>
    </lineage>
</organism>
<evidence type="ECO:0000313" key="1">
    <source>
        <dbReference type="EMBL" id="QKU34144.1"/>
    </source>
</evidence>
<protein>
    <submittedName>
        <fullName evidence="1">Putative ORFan</fullName>
    </submittedName>
</protein>
<proteinExistence type="predicted"/>
<dbReference type="RefSeq" id="YP_010780763.1">
    <property type="nucleotide sequence ID" value="NC_075038.1"/>
</dbReference>
<dbReference type="KEGG" id="vg:80517454"/>
<name>A0A6N1NFM9_9VIRU</name>